<dbReference type="Proteomes" id="UP001062223">
    <property type="component" value="Chromosome"/>
</dbReference>
<dbReference type="EMBL" id="CP106879">
    <property type="protein sequence ID" value="UYC79748.1"/>
    <property type="molecule type" value="Genomic_DNA"/>
</dbReference>
<reference evidence="5" key="1">
    <citation type="submission" date="2022-09" db="EMBL/GenBank/DDBJ databases">
        <title>Taxonomy of Curtobacterium flaccumfaciens.</title>
        <authorList>
            <person name="Osdaghi E."/>
            <person name="Taghavi S.M."/>
            <person name="Hamidizade M."/>
            <person name="Abachi H."/>
            <person name="Fazliarab A."/>
            <person name="Baeyen S."/>
            <person name="Portier P."/>
            <person name="Van Vaerenbergh J."/>
            <person name="Jacques M.-A."/>
        </authorList>
    </citation>
    <scope>NUCLEOTIDE SEQUENCE</scope>
    <source>
        <strain evidence="5">AGQB46</strain>
    </source>
</reference>
<evidence type="ECO:0000259" key="4">
    <source>
        <dbReference type="Pfam" id="PF03328"/>
    </source>
</evidence>
<sequence length="263" mass="26795">MPALGDGRADGVWCTLGEPRTTAQIAQNGFAWLGLDAQHGAFDDATLLATMPALAAVARQVPVAVRVAEGSDAAIGRALDLGADIVIVPMIETAEQAEHAVRAAHYPPRGRRSWGPMAGLWGGAAPSAAAADPEVWVMLETPEGLRAAEQILAIPGVTAVFVGPFDLSIGLGIELDALLAADDGAVAADDLADGQHRPAALPAIVAAARRAAKHTGAFAGDLDRAERLRALGFDRVAVVTDGTLLAHGAAAVLGEAATGRTSY</sequence>
<dbReference type="PANTHER" id="PTHR30502">
    <property type="entry name" value="2-KETO-3-DEOXY-L-RHAMNONATE ALDOLASE"/>
    <property type="match status" value="1"/>
</dbReference>
<dbReference type="RefSeq" id="WP_262138092.1">
    <property type="nucleotide sequence ID" value="NZ_CP106879.1"/>
</dbReference>
<dbReference type="KEGG" id="cpoi:OE229_11385"/>
<protein>
    <submittedName>
        <fullName evidence="5">Aldolase/citrate lyase family protein</fullName>
    </submittedName>
</protein>
<keyword evidence="3 5" id="KW-0456">Lyase</keyword>
<feature type="domain" description="HpcH/HpaI aldolase/citrate lyase" evidence="4">
    <location>
        <begin position="11"/>
        <end position="247"/>
    </location>
</feature>
<dbReference type="AlphaFoldDB" id="A0A9Q9T272"/>
<evidence type="ECO:0000256" key="1">
    <source>
        <dbReference type="ARBA" id="ARBA00005568"/>
    </source>
</evidence>
<organism evidence="5 6">
    <name type="scientific">Curtobacterium poinsettiae</name>
    <dbReference type="NCBI Taxonomy" id="159612"/>
    <lineage>
        <taxon>Bacteria</taxon>
        <taxon>Bacillati</taxon>
        <taxon>Actinomycetota</taxon>
        <taxon>Actinomycetes</taxon>
        <taxon>Micrococcales</taxon>
        <taxon>Microbacteriaceae</taxon>
        <taxon>Curtobacterium</taxon>
    </lineage>
</organism>
<evidence type="ECO:0000313" key="5">
    <source>
        <dbReference type="EMBL" id="UYC79748.1"/>
    </source>
</evidence>
<dbReference type="GO" id="GO:0046872">
    <property type="term" value="F:metal ion binding"/>
    <property type="evidence" value="ECO:0007669"/>
    <property type="project" value="UniProtKB-KW"/>
</dbReference>
<dbReference type="InterPro" id="IPR050251">
    <property type="entry name" value="HpcH-HpaI_aldolase"/>
</dbReference>
<gene>
    <name evidence="5" type="ORF">OE229_11385</name>
</gene>
<dbReference type="GO" id="GO:0005737">
    <property type="term" value="C:cytoplasm"/>
    <property type="evidence" value="ECO:0007669"/>
    <property type="project" value="TreeGrafter"/>
</dbReference>
<evidence type="ECO:0000256" key="3">
    <source>
        <dbReference type="ARBA" id="ARBA00023239"/>
    </source>
</evidence>
<proteinExistence type="inferred from homology"/>
<dbReference type="InterPro" id="IPR040442">
    <property type="entry name" value="Pyrv_kinase-like_dom_sf"/>
</dbReference>
<dbReference type="Pfam" id="PF03328">
    <property type="entry name" value="HpcH_HpaI"/>
    <property type="match status" value="1"/>
</dbReference>
<comment type="similarity">
    <text evidence="1">Belongs to the HpcH/HpaI aldolase family.</text>
</comment>
<dbReference type="InterPro" id="IPR015813">
    <property type="entry name" value="Pyrv/PenolPyrv_kinase-like_dom"/>
</dbReference>
<name>A0A9Q9T272_9MICO</name>
<dbReference type="GO" id="GO:0016832">
    <property type="term" value="F:aldehyde-lyase activity"/>
    <property type="evidence" value="ECO:0007669"/>
    <property type="project" value="TreeGrafter"/>
</dbReference>
<dbReference type="PANTHER" id="PTHR30502:SF0">
    <property type="entry name" value="PHOSPHOENOLPYRUVATE CARBOXYLASE FAMILY PROTEIN"/>
    <property type="match status" value="1"/>
</dbReference>
<accession>A0A9Q9T272</accession>
<dbReference type="InterPro" id="IPR005000">
    <property type="entry name" value="Aldolase/citrate-lyase_domain"/>
</dbReference>
<evidence type="ECO:0000313" key="6">
    <source>
        <dbReference type="Proteomes" id="UP001062223"/>
    </source>
</evidence>
<evidence type="ECO:0000256" key="2">
    <source>
        <dbReference type="ARBA" id="ARBA00022723"/>
    </source>
</evidence>
<dbReference type="SUPFAM" id="SSF51621">
    <property type="entry name" value="Phosphoenolpyruvate/pyruvate domain"/>
    <property type="match status" value="1"/>
</dbReference>
<keyword evidence="2" id="KW-0479">Metal-binding</keyword>
<dbReference type="Gene3D" id="3.20.20.60">
    <property type="entry name" value="Phosphoenolpyruvate-binding domains"/>
    <property type="match status" value="1"/>
</dbReference>